<dbReference type="EMBL" id="JACEFB010000002">
    <property type="protein sequence ID" value="MBA2225550.1"/>
    <property type="molecule type" value="Genomic_DNA"/>
</dbReference>
<organism evidence="3 4">
    <name type="scientific">Thermogemmata fonticola</name>
    <dbReference type="NCBI Taxonomy" id="2755323"/>
    <lineage>
        <taxon>Bacteria</taxon>
        <taxon>Pseudomonadati</taxon>
        <taxon>Planctomycetota</taxon>
        <taxon>Planctomycetia</taxon>
        <taxon>Gemmatales</taxon>
        <taxon>Gemmataceae</taxon>
        <taxon>Thermogemmata</taxon>
    </lineage>
</organism>
<evidence type="ECO:0000313" key="4">
    <source>
        <dbReference type="Proteomes" id="UP000542342"/>
    </source>
</evidence>
<feature type="transmembrane region" description="Helical" evidence="1">
    <location>
        <begin position="234"/>
        <end position="252"/>
    </location>
</feature>
<keyword evidence="3" id="KW-0645">Protease</keyword>
<keyword evidence="1" id="KW-0812">Transmembrane</keyword>
<keyword evidence="3" id="KW-0378">Hydrolase</keyword>
<dbReference type="InterPro" id="IPR003675">
    <property type="entry name" value="Rce1/LyrA-like_dom"/>
</dbReference>
<dbReference type="GO" id="GO:0004175">
    <property type="term" value="F:endopeptidase activity"/>
    <property type="evidence" value="ECO:0007669"/>
    <property type="project" value="UniProtKB-ARBA"/>
</dbReference>
<reference evidence="3 4" key="1">
    <citation type="submission" date="2020-07" db="EMBL/GenBank/DDBJ databases">
        <title>Thermogemmata thermophila gen. nov., sp. nov., a novel moderate thermophilic planctomycete from a Kamchatka hot spring.</title>
        <authorList>
            <person name="Elcheninov A.G."/>
            <person name="Podosokorskaya O.A."/>
            <person name="Kovaleva O.L."/>
            <person name="Novikov A."/>
            <person name="Bonch-Osmolovskaya E.A."/>
            <person name="Toshchakov S.V."/>
            <person name="Kublanov I.V."/>
        </authorList>
    </citation>
    <scope>NUCLEOTIDE SEQUENCE [LARGE SCALE GENOMIC DNA]</scope>
    <source>
        <strain evidence="3 4">2918</strain>
    </source>
</reference>
<feature type="domain" description="CAAX prenyl protease 2/Lysostaphin resistance protein A-like" evidence="2">
    <location>
        <begin position="166"/>
        <end position="317"/>
    </location>
</feature>
<dbReference type="Pfam" id="PF02517">
    <property type="entry name" value="Rce1-like"/>
    <property type="match status" value="1"/>
</dbReference>
<dbReference type="GO" id="GO:0008237">
    <property type="term" value="F:metallopeptidase activity"/>
    <property type="evidence" value="ECO:0007669"/>
    <property type="project" value="UniProtKB-KW"/>
</dbReference>
<dbReference type="RefSeq" id="WP_194536966.1">
    <property type="nucleotide sequence ID" value="NZ_JACEFB010000002.1"/>
</dbReference>
<keyword evidence="1" id="KW-1133">Transmembrane helix</keyword>
<keyword evidence="3" id="KW-0482">Metalloprotease</keyword>
<dbReference type="GO" id="GO:0080120">
    <property type="term" value="P:CAAX-box protein maturation"/>
    <property type="evidence" value="ECO:0007669"/>
    <property type="project" value="UniProtKB-ARBA"/>
</dbReference>
<feature type="transmembrane region" description="Helical" evidence="1">
    <location>
        <begin position="80"/>
        <end position="99"/>
    </location>
</feature>
<dbReference type="GO" id="GO:0006508">
    <property type="term" value="P:proteolysis"/>
    <property type="evidence" value="ECO:0007669"/>
    <property type="project" value="UniProtKB-KW"/>
</dbReference>
<feature type="transmembrane region" description="Helical" evidence="1">
    <location>
        <begin position="302"/>
        <end position="324"/>
    </location>
</feature>
<protein>
    <submittedName>
        <fullName evidence="3">CPBP family intramembrane metalloprotease</fullName>
    </submittedName>
</protein>
<accession>A0A7V8VCY3</accession>
<evidence type="ECO:0000256" key="1">
    <source>
        <dbReference type="SAM" id="Phobius"/>
    </source>
</evidence>
<evidence type="ECO:0000259" key="2">
    <source>
        <dbReference type="Pfam" id="PF02517"/>
    </source>
</evidence>
<keyword evidence="4" id="KW-1185">Reference proteome</keyword>
<evidence type="ECO:0000313" key="3">
    <source>
        <dbReference type="EMBL" id="MBA2225550.1"/>
    </source>
</evidence>
<keyword evidence="1" id="KW-0472">Membrane</keyword>
<feature type="transmembrane region" description="Helical" evidence="1">
    <location>
        <begin position="12"/>
        <end position="30"/>
    </location>
</feature>
<proteinExistence type="predicted"/>
<dbReference type="Proteomes" id="UP000542342">
    <property type="component" value="Unassembled WGS sequence"/>
</dbReference>
<feature type="transmembrane region" description="Helical" evidence="1">
    <location>
        <begin position="51"/>
        <end position="74"/>
    </location>
</feature>
<dbReference type="AlphaFoldDB" id="A0A7V8VCY3"/>
<feature type="transmembrane region" description="Helical" evidence="1">
    <location>
        <begin position="119"/>
        <end position="140"/>
    </location>
</feature>
<sequence length="327" mass="36258">MGEGVEQIGGMLLAGSLTAVGVLLPGLLAWKLSQRREVPLLPPARVWRFSWTGLDLLAGILVIQAIPALLLLTGLSVWEAPVWAFPLQVLFFLFFQRNLLSRIEVPPSESLRRVWPARLALAAGAWTLLAPLVLGFNGLIDWTYSQLGGEPKEHPLTQLDVSVPRNALLLVLQACVAAPWVEECVMRGLVLPWLLAARTERRRTLSEGAWLTLTAQQRAWVVVGVALWPAWNCPHWEAVIFLGLLALGLVVLQRIPLRHRRHWCAVYASAVVFAMFHSAVWPSPLPLFVLGLGLGWLAVWTRGFFCPALLHAFFNAVSTLYLLIFGS</sequence>
<gene>
    <name evidence="3" type="ORF">H0921_05160</name>
</gene>
<name>A0A7V8VCY3_9BACT</name>
<comment type="caution">
    <text evidence="3">The sequence shown here is derived from an EMBL/GenBank/DDBJ whole genome shotgun (WGS) entry which is preliminary data.</text>
</comment>